<feature type="region of interest" description="Disordered" evidence="1">
    <location>
        <begin position="1"/>
        <end position="103"/>
    </location>
</feature>
<protein>
    <submittedName>
        <fullName evidence="2">Uncharacterized protein</fullName>
    </submittedName>
</protein>
<comment type="caution">
    <text evidence="2">The sequence shown here is derived from an EMBL/GenBank/DDBJ whole genome shotgun (WGS) entry which is preliminary data.</text>
</comment>
<gene>
    <name evidence="2" type="ORF">GWI33_007900</name>
</gene>
<proteinExistence type="predicted"/>
<evidence type="ECO:0000256" key="1">
    <source>
        <dbReference type="SAM" id="MobiDB-lite"/>
    </source>
</evidence>
<feature type="compositionally biased region" description="Low complexity" evidence="1">
    <location>
        <begin position="71"/>
        <end position="84"/>
    </location>
</feature>
<evidence type="ECO:0000313" key="3">
    <source>
        <dbReference type="Proteomes" id="UP000625711"/>
    </source>
</evidence>
<sequence length="103" mass="10927">GHGNRNSKSKSQPRIPNLLNDKNDKNKSVVSLVSASTTTSPTTRWGRNDGSRKNAIPFPVDAGAPSSVDTPAPHSPLLPRLPLSLAPPPRLDVGDDDDDDGRP</sequence>
<dbReference type="Proteomes" id="UP000625711">
    <property type="component" value="Unassembled WGS sequence"/>
</dbReference>
<dbReference type="AlphaFoldDB" id="A0A834MBB1"/>
<feature type="compositionally biased region" description="Low complexity" evidence="1">
    <location>
        <begin position="28"/>
        <end position="43"/>
    </location>
</feature>
<organism evidence="2 3">
    <name type="scientific">Rhynchophorus ferrugineus</name>
    <name type="common">Red palm weevil</name>
    <name type="synonym">Curculio ferrugineus</name>
    <dbReference type="NCBI Taxonomy" id="354439"/>
    <lineage>
        <taxon>Eukaryota</taxon>
        <taxon>Metazoa</taxon>
        <taxon>Ecdysozoa</taxon>
        <taxon>Arthropoda</taxon>
        <taxon>Hexapoda</taxon>
        <taxon>Insecta</taxon>
        <taxon>Pterygota</taxon>
        <taxon>Neoptera</taxon>
        <taxon>Endopterygota</taxon>
        <taxon>Coleoptera</taxon>
        <taxon>Polyphaga</taxon>
        <taxon>Cucujiformia</taxon>
        <taxon>Curculionidae</taxon>
        <taxon>Dryophthorinae</taxon>
        <taxon>Rhynchophorus</taxon>
    </lineage>
</organism>
<reference evidence="2" key="1">
    <citation type="submission" date="2020-08" db="EMBL/GenBank/DDBJ databases">
        <title>Genome sequencing and assembly of the red palm weevil Rhynchophorus ferrugineus.</title>
        <authorList>
            <person name="Dias G.B."/>
            <person name="Bergman C.M."/>
            <person name="Manee M."/>
        </authorList>
    </citation>
    <scope>NUCLEOTIDE SEQUENCE</scope>
    <source>
        <strain evidence="2">AA-2017</strain>
        <tissue evidence="2">Whole larva</tissue>
    </source>
</reference>
<feature type="compositionally biased region" description="Acidic residues" evidence="1">
    <location>
        <begin position="94"/>
        <end position="103"/>
    </location>
</feature>
<keyword evidence="3" id="KW-1185">Reference proteome</keyword>
<name>A0A834MBB1_RHYFE</name>
<feature type="non-terminal residue" evidence="2">
    <location>
        <position position="1"/>
    </location>
</feature>
<evidence type="ECO:0000313" key="2">
    <source>
        <dbReference type="EMBL" id="KAF7277393.1"/>
    </source>
</evidence>
<dbReference type="EMBL" id="JAACXV010002352">
    <property type="protein sequence ID" value="KAF7277393.1"/>
    <property type="molecule type" value="Genomic_DNA"/>
</dbReference>
<accession>A0A834MBB1</accession>